<dbReference type="Gene3D" id="2.30.42.10">
    <property type="match status" value="1"/>
</dbReference>
<dbReference type="EMBL" id="JAAKFY010000008">
    <property type="protein sequence ID" value="KAF3853692.1"/>
    <property type="molecule type" value="Genomic_DNA"/>
</dbReference>
<protein>
    <recommendedName>
        <fullName evidence="4">PDZ domain-containing protein</fullName>
    </recommendedName>
</protein>
<gene>
    <name evidence="2" type="ORF">F7725_014380</name>
</gene>
<dbReference type="GO" id="GO:0035331">
    <property type="term" value="P:negative regulation of hippo signaling"/>
    <property type="evidence" value="ECO:0007669"/>
    <property type="project" value="TreeGrafter"/>
</dbReference>
<feature type="compositionally biased region" description="Low complexity" evidence="1">
    <location>
        <begin position="54"/>
        <end position="68"/>
    </location>
</feature>
<dbReference type="GO" id="GO:0005886">
    <property type="term" value="C:plasma membrane"/>
    <property type="evidence" value="ECO:0007669"/>
    <property type="project" value="TreeGrafter"/>
</dbReference>
<proteinExistence type="predicted"/>
<sequence>MKLHHLKTSVTGVNNKSEFILFSSATPGSLSHSECSSPTPPMSPVNLETSSFISSQSQSSISTQPRISVSPAPPGDRQKEGPYLEEPRNVTVQKGAEPLGISIVSGDNGELTAGSIAHQARLEYGDQLLEVKQPPHYNFIFSCCFLCLMNLCFFQFNGINLRNANEQQARLVIGQQCDTVTILAQYNPHMFQLGNHSRSGSRMESISNQPTPQDSGATTPTITPSSTH</sequence>
<comment type="caution">
    <text evidence="2">The sequence shown here is derived from an EMBL/GenBank/DDBJ whole genome shotgun (WGS) entry which is preliminary data.</text>
</comment>
<evidence type="ECO:0000256" key="1">
    <source>
        <dbReference type="SAM" id="MobiDB-lite"/>
    </source>
</evidence>
<accession>A0A7J5YVR7</accession>
<feature type="compositionally biased region" description="Basic and acidic residues" evidence="1">
    <location>
        <begin position="76"/>
        <end position="87"/>
    </location>
</feature>
<evidence type="ECO:0008006" key="4">
    <source>
        <dbReference type="Google" id="ProtNLM"/>
    </source>
</evidence>
<dbReference type="PANTHER" id="PTHR46360">
    <property type="entry name" value="DISKS LARGE HOMOLOG 5"/>
    <property type="match status" value="1"/>
</dbReference>
<feature type="region of interest" description="Disordered" evidence="1">
    <location>
        <begin position="54"/>
        <end position="87"/>
    </location>
</feature>
<dbReference type="Pfam" id="PF16610">
    <property type="entry name" value="dbPDZ_assoc"/>
    <property type="match status" value="1"/>
</dbReference>
<dbReference type="AlphaFoldDB" id="A0A7J5YVR7"/>
<dbReference type="SUPFAM" id="SSF50156">
    <property type="entry name" value="PDZ domain-like"/>
    <property type="match status" value="1"/>
</dbReference>
<dbReference type="PANTHER" id="PTHR46360:SF1">
    <property type="entry name" value="DISKS LARGE HOMOLOG 5"/>
    <property type="match status" value="1"/>
</dbReference>
<dbReference type="InterPro" id="IPR036034">
    <property type="entry name" value="PDZ_sf"/>
</dbReference>
<name>A0A7J5YVR7_DISMA</name>
<evidence type="ECO:0000313" key="3">
    <source>
        <dbReference type="Proteomes" id="UP000518266"/>
    </source>
</evidence>
<dbReference type="OrthoDB" id="10067129at2759"/>
<keyword evidence="3" id="KW-1185">Reference proteome</keyword>
<feature type="region of interest" description="Disordered" evidence="1">
    <location>
        <begin position="197"/>
        <end position="228"/>
    </location>
</feature>
<evidence type="ECO:0000313" key="2">
    <source>
        <dbReference type="EMBL" id="KAF3853692.1"/>
    </source>
</evidence>
<reference evidence="2 3" key="1">
    <citation type="submission" date="2020-03" db="EMBL/GenBank/DDBJ databases">
        <title>Dissostichus mawsoni Genome sequencing and assembly.</title>
        <authorList>
            <person name="Park H."/>
        </authorList>
    </citation>
    <scope>NUCLEOTIDE SEQUENCE [LARGE SCALE GENOMIC DNA]</scope>
    <source>
        <strain evidence="2">DM0001</strain>
        <tissue evidence="2">Muscle</tissue>
    </source>
</reference>
<dbReference type="Proteomes" id="UP000518266">
    <property type="component" value="Unassembled WGS sequence"/>
</dbReference>
<dbReference type="InterPro" id="IPR053004">
    <property type="entry name" value="MAGUK_Signaling_Regulators"/>
</dbReference>
<organism evidence="2 3">
    <name type="scientific">Dissostichus mawsoni</name>
    <name type="common">Antarctic cod</name>
    <dbReference type="NCBI Taxonomy" id="36200"/>
    <lineage>
        <taxon>Eukaryota</taxon>
        <taxon>Metazoa</taxon>
        <taxon>Chordata</taxon>
        <taxon>Craniata</taxon>
        <taxon>Vertebrata</taxon>
        <taxon>Euteleostomi</taxon>
        <taxon>Actinopterygii</taxon>
        <taxon>Neopterygii</taxon>
        <taxon>Teleostei</taxon>
        <taxon>Neoteleostei</taxon>
        <taxon>Acanthomorphata</taxon>
        <taxon>Eupercaria</taxon>
        <taxon>Perciformes</taxon>
        <taxon>Notothenioidei</taxon>
        <taxon>Nototheniidae</taxon>
        <taxon>Dissostichus</taxon>
    </lineage>
</organism>